<organism evidence="2 3">
    <name type="scientific">Marinitoga hydrogenitolerans (strain DSM 16785 / JCM 12826 / AT1271)</name>
    <dbReference type="NCBI Taxonomy" id="1122195"/>
    <lineage>
        <taxon>Bacteria</taxon>
        <taxon>Thermotogati</taxon>
        <taxon>Thermotogota</taxon>
        <taxon>Thermotogae</taxon>
        <taxon>Petrotogales</taxon>
        <taxon>Petrotogaceae</taxon>
        <taxon>Marinitoga</taxon>
    </lineage>
</organism>
<dbReference type="SUPFAM" id="SSF52833">
    <property type="entry name" value="Thioredoxin-like"/>
    <property type="match status" value="2"/>
</dbReference>
<dbReference type="Pfam" id="PF13192">
    <property type="entry name" value="Thioredoxin_3"/>
    <property type="match status" value="1"/>
</dbReference>
<dbReference type="EMBL" id="FQUI01000044">
    <property type="protein sequence ID" value="SHF19320.1"/>
    <property type="molecule type" value="Genomic_DNA"/>
</dbReference>
<comment type="caution">
    <text evidence="2">The sequence shown here is derived from an EMBL/GenBank/DDBJ whole genome shotgun (WGS) entry which is preliminary data.</text>
</comment>
<dbReference type="PANTHER" id="PTHR37170:SF1">
    <property type="entry name" value="GLUTAREDOXIN-LIKE PROTEIN"/>
    <property type="match status" value="1"/>
</dbReference>
<evidence type="ECO:0000313" key="2">
    <source>
        <dbReference type="EMBL" id="SHF19320.1"/>
    </source>
</evidence>
<dbReference type="OrthoDB" id="9806179at2"/>
<proteinExistence type="predicted"/>
<dbReference type="PANTHER" id="PTHR37170">
    <property type="entry name" value="GLUTAREDOXIN-RELATED"/>
    <property type="match status" value="1"/>
</dbReference>
<dbReference type="Gene3D" id="3.40.30.80">
    <property type="match status" value="1"/>
</dbReference>
<keyword evidence="3" id="KW-1185">Reference proteome</keyword>
<gene>
    <name evidence="2" type="ORF">SAMN02745164_01978</name>
</gene>
<dbReference type="CDD" id="cd02973">
    <property type="entry name" value="TRX_GRX_like"/>
    <property type="match status" value="1"/>
</dbReference>
<evidence type="ECO:0000259" key="1">
    <source>
        <dbReference type="Pfam" id="PF13192"/>
    </source>
</evidence>
<dbReference type="NCBIfam" id="TIGR02187">
    <property type="entry name" value="PDO_seleno_TRX"/>
    <property type="match status" value="1"/>
</dbReference>
<dbReference type="InterPro" id="IPR012336">
    <property type="entry name" value="Thioredoxin-like_fold"/>
</dbReference>
<dbReference type="Proteomes" id="UP000184334">
    <property type="component" value="Unassembled WGS sequence"/>
</dbReference>
<accession>A0A1M4ZMI5</accession>
<dbReference type="AlphaFoldDB" id="A0A1M4ZMI5"/>
<dbReference type="STRING" id="1122195.SAMN02745164_01978"/>
<dbReference type="InterPro" id="IPR036249">
    <property type="entry name" value="Thioredoxin-like_sf"/>
</dbReference>
<dbReference type="PROSITE" id="PS51354">
    <property type="entry name" value="GLUTAREDOXIN_2"/>
    <property type="match status" value="1"/>
</dbReference>
<evidence type="ECO:0000313" key="3">
    <source>
        <dbReference type="Proteomes" id="UP000184334"/>
    </source>
</evidence>
<feature type="domain" description="Thioredoxin-like fold" evidence="1">
    <location>
        <begin position="135"/>
        <end position="219"/>
    </location>
</feature>
<protein>
    <submittedName>
        <fullName evidence="2">Glutaredoxin-like domain protein</fullName>
    </submittedName>
</protein>
<dbReference type="InterPro" id="IPR011903">
    <property type="entry name" value="TON_0319-like"/>
</dbReference>
<sequence length="225" mass="25398">MEKLLDEKTLEQVKDLLSEMKGRVKILFFEKENCEYCDVTKQLYTELKEGVENVDLDIYDINSPIAEEYDIDKTLAPATVILASNGSDLGVRFYGIPSGHEFSTLLQDLISLSKNGEVEFSEDTVNKLKSIDKKMRLRVFVTPTCPYCPRAVLSAHQAAMINENINGEMIEANEFHEISMKHNVSSVPHTVIEVFENGEWVVKGEFIGAYPEPNFVEEVLKAVEG</sequence>
<reference evidence="2" key="1">
    <citation type="submission" date="2016-11" db="EMBL/GenBank/DDBJ databases">
        <authorList>
            <person name="Varghese N."/>
            <person name="Submissions S."/>
        </authorList>
    </citation>
    <scope>NUCLEOTIDE SEQUENCE [LARGE SCALE GENOMIC DNA]</scope>
    <source>
        <strain evidence="2">DSM 16785</strain>
    </source>
</reference>
<dbReference type="RefSeq" id="WP_072865870.1">
    <property type="nucleotide sequence ID" value="NZ_FQUI01000044.1"/>
</dbReference>
<name>A0A1M4ZMI5_MARH1</name>